<dbReference type="InterPro" id="IPR036890">
    <property type="entry name" value="HATPase_C_sf"/>
</dbReference>
<dbReference type="PANTHER" id="PTHR45528">
    <property type="entry name" value="SENSOR HISTIDINE KINASE CPXA"/>
    <property type="match status" value="1"/>
</dbReference>
<evidence type="ECO:0000256" key="11">
    <source>
        <dbReference type="SAM" id="Phobius"/>
    </source>
</evidence>
<dbReference type="EMBL" id="JAOQJQ010000002">
    <property type="protein sequence ID" value="MCU6762049.1"/>
    <property type="molecule type" value="Genomic_DNA"/>
</dbReference>
<evidence type="ECO:0000256" key="7">
    <source>
        <dbReference type="ARBA" id="ARBA00022777"/>
    </source>
</evidence>
<dbReference type="InterPro" id="IPR050398">
    <property type="entry name" value="HssS/ArlS-like"/>
</dbReference>
<dbReference type="CDD" id="cd00082">
    <property type="entry name" value="HisKA"/>
    <property type="match status" value="1"/>
</dbReference>
<dbReference type="Gene3D" id="1.10.287.130">
    <property type="match status" value="1"/>
</dbReference>
<dbReference type="PRINTS" id="PR01780">
    <property type="entry name" value="LANTIREGPROT"/>
</dbReference>
<comment type="caution">
    <text evidence="13">The sequence shown here is derived from an EMBL/GenBank/DDBJ whole genome shotgun (WGS) entry which is preliminary data.</text>
</comment>
<dbReference type="RefSeq" id="WP_158424780.1">
    <property type="nucleotide sequence ID" value="NZ_JAOQJQ010000002.1"/>
</dbReference>
<keyword evidence="8 11" id="KW-1133">Transmembrane helix</keyword>
<evidence type="ECO:0000256" key="4">
    <source>
        <dbReference type="ARBA" id="ARBA00022553"/>
    </source>
</evidence>
<dbReference type="InterPro" id="IPR003594">
    <property type="entry name" value="HATPase_dom"/>
</dbReference>
<name>A0ABT2TIJ5_9FIRM</name>
<accession>A0ABT2TIJ5</accession>
<dbReference type="GO" id="GO:0016301">
    <property type="term" value="F:kinase activity"/>
    <property type="evidence" value="ECO:0007669"/>
    <property type="project" value="UniProtKB-KW"/>
</dbReference>
<dbReference type="SUPFAM" id="SSF55874">
    <property type="entry name" value="ATPase domain of HSP90 chaperone/DNA topoisomerase II/histidine kinase"/>
    <property type="match status" value="1"/>
</dbReference>
<feature type="transmembrane region" description="Helical" evidence="11">
    <location>
        <begin position="152"/>
        <end position="170"/>
    </location>
</feature>
<keyword evidence="4" id="KW-0597">Phosphoprotein</keyword>
<comment type="catalytic activity">
    <reaction evidence="1">
        <text>ATP + protein L-histidine = ADP + protein N-phospho-L-histidine.</text>
        <dbReference type="EC" id="2.7.13.3"/>
    </reaction>
</comment>
<dbReference type="InterPro" id="IPR005467">
    <property type="entry name" value="His_kinase_dom"/>
</dbReference>
<dbReference type="SUPFAM" id="SSF47384">
    <property type="entry name" value="Homodimeric domain of signal transducing histidine kinase"/>
    <property type="match status" value="1"/>
</dbReference>
<evidence type="ECO:0000256" key="5">
    <source>
        <dbReference type="ARBA" id="ARBA00022679"/>
    </source>
</evidence>
<dbReference type="Proteomes" id="UP001652442">
    <property type="component" value="Unassembled WGS sequence"/>
</dbReference>
<evidence type="ECO:0000259" key="12">
    <source>
        <dbReference type="PROSITE" id="PS50109"/>
    </source>
</evidence>
<feature type="domain" description="Histidine kinase" evidence="12">
    <location>
        <begin position="241"/>
        <end position="454"/>
    </location>
</feature>
<evidence type="ECO:0000256" key="2">
    <source>
        <dbReference type="ARBA" id="ARBA00004141"/>
    </source>
</evidence>
<keyword evidence="9" id="KW-0902">Two-component regulatory system</keyword>
<dbReference type="Gene3D" id="3.30.565.10">
    <property type="entry name" value="Histidine kinase-like ATPase, C-terminal domain"/>
    <property type="match status" value="1"/>
</dbReference>
<proteinExistence type="predicted"/>
<keyword evidence="14" id="KW-1185">Reference proteome</keyword>
<evidence type="ECO:0000256" key="8">
    <source>
        <dbReference type="ARBA" id="ARBA00022989"/>
    </source>
</evidence>
<organism evidence="13 14">
    <name type="scientific">Brotonthovivens ammoniilytica</name>
    <dbReference type="NCBI Taxonomy" id="2981725"/>
    <lineage>
        <taxon>Bacteria</taxon>
        <taxon>Bacillati</taxon>
        <taxon>Bacillota</taxon>
        <taxon>Clostridia</taxon>
        <taxon>Lachnospirales</taxon>
        <taxon>Lachnospiraceae</taxon>
        <taxon>Brotonthovivens</taxon>
    </lineage>
</organism>
<keyword evidence="5" id="KW-0808">Transferase</keyword>
<evidence type="ECO:0000256" key="1">
    <source>
        <dbReference type="ARBA" id="ARBA00000085"/>
    </source>
</evidence>
<sequence>MGIKKASSLRKSFWRFLLMLLLGLAGAVAVPFAIMLLTVTLGYTTYADYSTRSAEYIAPIVAATPDLSEVELPAGINFLRLDKNYNILATTLGEADLNRAMEYAISGKANNSPEKQYLLVTRENEYVILQYYVGSQFTNNWLNEHLPSPEKLLYIVIGINCIAVCVILTGRFSKKLRRQLDPLFEATAEISAQNLDFDVGHSKVKEFEDVLQSFSNMKDSLKESLEQQWKLEQMQKEQIAALAHDLKTPLTVIQGNIDLMSETELDDEQKAYTGYITESSEQMQIYIKTLIEISRASAGYQLHKENVDFSLYVDNIKEQIEVLCTAKDIQLTWNTSSDCSTLEIDTMLIERAIMNVVGNAVEYSPINGTVYIKIQYAEKRLHICVVDEGKGFSNEALHHAQEQFFMDDSSRNSKMHFGMGLYIVDSIMKQHSGQLFIANDITTHGAKVIMNIIC</sequence>
<dbReference type="PROSITE" id="PS50109">
    <property type="entry name" value="HIS_KIN"/>
    <property type="match status" value="1"/>
</dbReference>
<keyword evidence="7 13" id="KW-0418">Kinase</keyword>
<dbReference type="Pfam" id="PF00512">
    <property type="entry name" value="HisKA"/>
    <property type="match status" value="1"/>
</dbReference>
<dbReference type="PANTHER" id="PTHR45528:SF8">
    <property type="entry name" value="HISTIDINE KINASE"/>
    <property type="match status" value="1"/>
</dbReference>
<dbReference type="Pfam" id="PF02518">
    <property type="entry name" value="HATPase_c"/>
    <property type="match status" value="1"/>
</dbReference>
<dbReference type="SMART" id="SM00387">
    <property type="entry name" value="HATPase_c"/>
    <property type="match status" value="1"/>
</dbReference>
<evidence type="ECO:0000313" key="13">
    <source>
        <dbReference type="EMBL" id="MCU6762049.1"/>
    </source>
</evidence>
<evidence type="ECO:0000256" key="3">
    <source>
        <dbReference type="ARBA" id="ARBA00012438"/>
    </source>
</evidence>
<reference evidence="13 14" key="1">
    <citation type="journal article" date="2021" name="ISME Commun">
        <title>Automated analysis of genomic sequences facilitates high-throughput and comprehensive description of bacteria.</title>
        <authorList>
            <person name="Hitch T.C.A."/>
        </authorList>
    </citation>
    <scope>NUCLEOTIDE SEQUENCE [LARGE SCALE GENOMIC DNA]</scope>
    <source>
        <strain evidence="13 14">Sanger_109</strain>
    </source>
</reference>
<evidence type="ECO:0000256" key="6">
    <source>
        <dbReference type="ARBA" id="ARBA00022692"/>
    </source>
</evidence>
<protein>
    <recommendedName>
        <fullName evidence="3">histidine kinase</fullName>
        <ecNumber evidence="3">2.7.13.3</ecNumber>
    </recommendedName>
</protein>
<keyword evidence="6 11" id="KW-0812">Transmembrane</keyword>
<dbReference type="Gene3D" id="6.10.340.10">
    <property type="match status" value="1"/>
</dbReference>
<evidence type="ECO:0000313" key="14">
    <source>
        <dbReference type="Proteomes" id="UP001652442"/>
    </source>
</evidence>
<evidence type="ECO:0000256" key="10">
    <source>
        <dbReference type="ARBA" id="ARBA00023136"/>
    </source>
</evidence>
<dbReference type="EC" id="2.7.13.3" evidence="3"/>
<dbReference type="InterPro" id="IPR008358">
    <property type="entry name" value="Sig_transdc_His_kin/Pase_MprB"/>
</dbReference>
<evidence type="ECO:0000256" key="9">
    <source>
        <dbReference type="ARBA" id="ARBA00023012"/>
    </source>
</evidence>
<dbReference type="InterPro" id="IPR003661">
    <property type="entry name" value="HisK_dim/P_dom"/>
</dbReference>
<comment type="subcellular location">
    <subcellularLocation>
        <location evidence="2">Membrane</location>
        <topology evidence="2">Multi-pass membrane protein</topology>
    </subcellularLocation>
</comment>
<dbReference type="InterPro" id="IPR036097">
    <property type="entry name" value="HisK_dim/P_sf"/>
</dbReference>
<dbReference type="SMART" id="SM00388">
    <property type="entry name" value="HisKA"/>
    <property type="match status" value="1"/>
</dbReference>
<keyword evidence="10 11" id="KW-0472">Membrane</keyword>
<gene>
    <name evidence="13" type="ORF">OCV88_06795</name>
</gene>